<proteinExistence type="inferred from homology"/>
<dbReference type="GO" id="GO:0019646">
    <property type="term" value="P:aerobic electron transport chain"/>
    <property type="evidence" value="ECO:0007669"/>
    <property type="project" value="TreeGrafter"/>
</dbReference>
<keyword evidence="8" id="KW-0249">Electron transport</keyword>
<dbReference type="AlphaFoldDB" id="A0A0K1QD97"/>
<evidence type="ECO:0000256" key="6">
    <source>
        <dbReference type="ARBA" id="ARBA00022692"/>
    </source>
</evidence>
<feature type="transmembrane region" description="Helical" evidence="12">
    <location>
        <begin position="264"/>
        <end position="289"/>
    </location>
</feature>
<dbReference type="PANTHER" id="PTHR43141:SF5">
    <property type="entry name" value="CYTOCHROME BD-I UBIQUINOL OXIDASE SUBUNIT 2"/>
    <property type="match status" value="1"/>
</dbReference>
<evidence type="ECO:0000256" key="11">
    <source>
        <dbReference type="ARBA" id="ARBA00023136"/>
    </source>
</evidence>
<protein>
    <submittedName>
        <fullName evidence="13">Cytochrome d ubiquinol oxidase subunit II</fullName>
    </submittedName>
</protein>
<keyword evidence="7" id="KW-0479">Metal-binding</keyword>
<evidence type="ECO:0000256" key="3">
    <source>
        <dbReference type="ARBA" id="ARBA00022448"/>
    </source>
</evidence>
<keyword evidence="3" id="KW-0813">Transport</keyword>
<name>A0A0K1QD97_9BACT</name>
<evidence type="ECO:0000256" key="7">
    <source>
        <dbReference type="ARBA" id="ARBA00022723"/>
    </source>
</evidence>
<feature type="transmembrane region" description="Helical" evidence="12">
    <location>
        <begin position="167"/>
        <end position="190"/>
    </location>
</feature>
<comment type="similarity">
    <text evidence="2">Belongs to the cytochrome ubiquinol oxidase subunit 2 family.</text>
</comment>
<gene>
    <name evidence="13" type="ORF">AKJ09_10068</name>
</gene>
<keyword evidence="11 12" id="KW-0472">Membrane</keyword>
<dbReference type="PANTHER" id="PTHR43141">
    <property type="entry name" value="CYTOCHROME BD2 SUBUNIT II"/>
    <property type="match status" value="1"/>
</dbReference>
<dbReference type="GO" id="GO:0009055">
    <property type="term" value="F:electron transfer activity"/>
    <property type="evidence" value="ECO:0007669"/>
    <property type="project" value="TreeGrafter"/>
</dbReference>
<feature type="transmembrane region" description="Helical" evidence="12">
    <location>
        <begin position="73"/>
        <end position="93"/>
    </location>
</feature>
<evidence type="ECO:0000256" key="12">
    <source>
        <dbReference type="SAM" id="Phobius"/>
    </source>
</evidence>
<dbReference type="PIRSF" id="PIRSF000267">
    <property type="entry name" value="Cyt_oxidse_sub2"/>
    <property type="match status" value="1"/>
</dbReference>
<dbReference type="GO" id="GO:0046872">
    <property type="term" value="F:metal ion binding"/>
    <property type="evidence" value="ECO:0007669"/>
    <property type="project" value="UniProtKB-KW"/>
</dbReference>
<dbReference type="STRING" id="1391654.AKJ09_10068"/>
<reference evidence="13 14" key="1">
    <citation type="submission" date="2015-08" db="EMBL/GenBank/DDBJ databases">
        <authorList>
            <person name="Babu N.S."/>
            <person name="Beckwith C.J."/>
            <person name="Beseler K.G."/>
            <person name="Brison A."/>
            <person name="Carone J.V."/>
            <person name="Caskin T.P."/>
            <person name="Diamond M."/>
            <person name="Durham M.E."/>
            <person name="Foxe J.M."/>
            <person name="Go M."/>
            <person name="Henderson B.A."/>
            <person name="Jones I.B."/>
            <person name="McGettigan J.A."/>
            <person name="Micheletti S.J."/>
            <person name="Nasrallah M.E."/>
            <person name="Ortiz D."/>
            <person name="Piller C.R."/>
            <person name="Privatt S.R."/>
            <person name="Schneider S.L."/>
            <person name="Sharp S."/>
            <person name="Smith T.C."/>
            <person name="Stanton J.D."/>
            <person name="Ullery H.E."/>
            <person name="Wilson R.J."/>
            <person name="Serrano M.G."/>
            <person name="Buck G."/>
            <person name="Lee V."/>
            <person name="Wang Y."/>
            <person name="Carvalho R."/>
            <person name="Voegtly L."/>
            <person name="Shi R."/>
            <person name="Duckworth R."/>
            <person name="Johnson A."/>
            <person name="Loviza R."/>
            <person name="Walstead R."/>
            <person name="Shah Z."/>
            <person name="Kiflezghi M."/>
            <person name="Wade K."/>
            <person name="Ball S.L."/>
            <person name="Bradley K.W."/>
            <person name="Asai D.J."/>
            <person name="Bowman C.A."/>
            <person name="Russell D.A."/>
            <person name="Pope W.H."/>
            <person name="Jacobs-Sera D."/>
            <person name="Hendrix R.W."/>
            <person name="Hatfull G.F."/>
        </authorList>
    </citation>
    <scope>NUCLEOTIDE SEQUENCE [LARGE SCALE GENOMIC DNA]</scope>
    <source>
        <strain evidence="13 14">DSM 27648</strain>
    </source>
</reference>
<sequence length="347" mass="37830">MQATWYFLLALMLVTYAVLDGFDFGAGIVHLFVAKTDEERRHVLAAIGPVWDGNEVWLIASGGVLVFSFPRAYAAAFSGLYLPLMMVLWLLVLRGLSIEFRSKLEHPLWRAGMDAVFTFASSVMAIVLGVALGNVLRGVPLDDSGYFQSDLFTDFDPRGPHFGAIDLYTALVGLFAFVTLAAHGATFLVWKTTGEVRDRSARLARPLWIVAVVLAVFVTVATALTHADHLAHLGARPWLWPLPLVALAAAFFCRHALARGDEGHAFLASSAFVASLLVATAGTLFPTILRSTVAPDFTLDAYNASSPRATLALGLFVWVPAITLAVGYFGYLYRSFHGKVQRGDHHY</sequence>
<keyword evidence="9 12" id="KW-1133">Transmembrane helix</keyword>
<dbReference type="KEGG" id="llu:AKJ09_10068"/>
<feature type="transmembrane region" description="Helical" evidence="12">
    <location>
        <begin position="206"/>
        <end position="226"/>
    </location>
</feature>
<evidence type="ECO:0000256" key="4">
    <source>
        <dbReference type="ARBA" id="ARBA00022475"/>
    </source>
</evidence>
<evidence type="ECO:0000256" key="8">
    <source>
        <dbReference type="ARBA" id="ARBA00022982"/>
    </source>
</evidence>
<evidence type="ECO:0000313" key="13">
    <source>
        <dbReference type="EMBL" id="AKV03405.1"/>
    </source>
</evidence>
<dbReference type="PATRIC" id="fig|1391654.3.peg.10205"/>
<evidence type="ECO:0000313" key="14">
    <source>
        <dbReference type="Proteomes" id="UP000064967"/>
    </source>
</evidence>
<comment type="subcellular location">
    <subcellularLocation>
        <location evidence="1">Cell membrane</location>
        <topology evidence="1">Multi-pass membrane protein</topology>
    </subcellularLocation>
</comment>
<dbReference type="Proteomes" id="UP000064967">
    <property type="component" value="Chromosome"/>
</dbReference>
<accession>A0A0K1QD97</accession>
<feature type="transmembrane region" description="Helical" evidence="12">
    <location>
        <begin position="238"/>
        <end position="257"/>
    </location>
</feature>
<dbReference type="RefSeq" id="WP_146654183.1">
    <property type="nucleotide sequence ID" value="NZ_CP012333.1"/>
</dbReference>
<feature type="transmembrane region" description="Helical" evidence="12">
    <location>
        <begin position="309"/>
        <end position="333"/>
    </location>
</feature>
<dbReference type="EMBL" id="CP012333">
    <property type="protein sequence ID" value="AKV03405.1"/>
    <property type="molecule type" value="Genomic_DNA"/>
</dbReference>
<keyword evidence="14" id="KW-1185">Reference proteome</keyword>
<dbReference type="Pfam" id="PF02322">
    <property type="entry name" value="Cyt_bd_oxida_II"/>
    <property type="match status" value="1"/>
</dbReference>
<evidence type="ECO:0000256" key="10">
    <source>
        <dbReference type="ARBA" id="ARBA00023004"/>
    </source>
</evidence>
<dbReference type="GO" id="GO:0005886">
    <property type="term" value="C:plasma membrane"/>
    <property type="evidence" value="ECO:0007669"/>
    <property type="project" value="UniProtKB-SubCell"/>
</dbReference>
<feature type="transmembrane region" description="Helical" evidence="12">
    <location>
        <begin position="114"/>
        <end position="136"/>
    </location>
</feature>
<feature type="transmembrane region" description="Helical" evidence="12">
    <location>
        <begin position="6"/>
        <end position="32"/>
    </location>
</feature>
<evidence type="ECO:0000256" key="5">
    <source>
        <dbReference type="ARBA" id="ARBA00022617"/>
    </source>
</evidence>
<organism evidence="13 14">
    <name type="scientific">Labilithrix luteola</name>
    <dbReference type="NCBI Taxonomy" id="1391654"/>
    <lineage>
        <taxon>Bacteria</taxon>
        <taxon>Pseudomonadati</taxon>
        <taxon>Myxococcota</taxon>
        <taxon>Polyangia</taxon>
        <taxon>Polyangiales</taxon>
        <taxon>Labilitrichaceae</taxon>
        <taxon>Labilithrix</taxon>
    </lineage>
</organism>
<dbReference type="GO" id="GO:0070069">
    <property type="term" value="C:cytochrome complex"/>
    <property type="evidence" value="ECO:0007669"/>
    <property type="project" value="TreeGrafter"/>
</dbReference>
<keyword evidence="6 12" id="KW-0812">Transmembrane</keyword>
<keyword evidence="10" id="KW-0408">Iron</keyword>
<evidence type="ECO:0000256" key="9">
    <source>
        <dbReference type="ARBA" id="ARBA00022989"/>
    </source>
</evidence>
<dbReference type="GO" id="GO:0016682">
    <property type="term" value="F:oxidoreductase activity, acting on diphenols and related substances as donors, oxygen as acceptor"/>
    <property type="evidence" value="ECO:0007669"/>
    <property type="project" value="TreeGrafter"/>
</dbReference>
<dbReference type="InterPro" id="IPR003317">
    <property type="entry name" value="Cyt-d_oxidase_su2"/>
</dbReference>
<evidence type="ECO:0000256" key="1">
    <source>
        <dbReference type="ARBA" id="ARBA00004651"/>
    </source>
</evidence>
<evidence type="ECO:0000256" key="2">
    <source>
        <dbReference type="ARBA" id="ARBA00007543"/>
    </source>
</evidence>
<keyword evidence="4" id="KW-1003">Cell membrane</keyword>
<keyword evidence="5" id="KW-0349">Heme</keyword>
<dbReference type="NCBIfam" id="TIGR00203">
    <property type="entry name" value="cydB"/>
    <property type="match status" value="1"/>
</dbReference>
<dbReference type="OrthoDB" id="9776710at2"/>